<sequence length="733" mass="79598">MEETGSDSGWEQVSNTAGLVLSVDETLHDEVADDMVAGDHVVFSETQEGGEESSSSTFQEAGVVDEAGHQVIILRSDAELNGLQVHFGDNDGIGEPQTKRVCLAQAVGDGKTYMITLSDDGTDATSSLLEQLQDSPQTAGVSTDAAAKGAAGDSSTKEGEKFNQSWFTTKEDKHALQNNGVQWKQGQWAKEEISILQENIEQYCQSLGVSDPAEIIFDMSKDERKDFYRTVAKGLQRPLFSVYRRVIRMYDNKNHMGKYKPEEVEKLHQLRAKHGNDWAAVGAELGRSASSVKDRCRLFKDTCNSGKWLAEEDDRLAEAVYELTGRRHGENVTQNISWAAVAQRVVTRTEKQCRTKWLNQLNWKQKGGAEWTRSDDATLMSKMKELGAKEETDVDWVQLSKGWSSVRSPQWLRSKWWNLKRHMPAYQLMPFPDIVEHLYAENVLGCRMTEAGSSSSRTKPMPLVRTVYTLGSDAEFTSSDSKPDGIIVSAVCSLNDDEQADSGTDEASRMAAYHILPETEGDDQQYLIAQPSGDSNSADTRQIIIQALPSNENVTVESTNQLRHIMIDAASGVALGLTGDGISDTDLRALGIATEGSSGAQLEAVAHEEDEDAALQTKQDEALTDAGGGGGSEALSAHGGEQPRKSDVNAAHDDAQTMAAQQAGDAEKFHSGEDTAAGALAVMVTDAGNFKEAVATSQSSPNSDMLSLRTDPMVAGRQSPILDTAATTIIDTD</sequence>
<dbReference type="PANTHER" id="PTHR46380">
    <property type="entry name" value="CYCLIN-D-BINDING MYB-LIKE TRANSCRIPTION FACTOR 1"/>
    <property type="match status" value="1"/>
</dbReference>
<evidence type="ECO:0000256" key="2">
    <source>
        <dbReference type="ARBA" id="ARBA00023125"/>
    </source>
</evidence>
<feature type="domain" description="HTH myb-type" evidence="6">
    <location>
        <begin position="300"/>
        <end position="365"/>
    </location>
</feature>
<dbReference type="PROSITE" id="PS51294">
    <property type="entry name" value="HTH_MYB"/>
    <property type="match status" value="1"/>
</dbReference>
<reference evidence="8" key="1">
    <citation type="submission" date="2025-08" db="UniProtKB">
        <authorList>
            <consortium name="RefSeq"/>
        </authorList>
    </citation>
    <scope>IDENTIFICATION</scope>
</reference>
<evidence type="ECO:0000259" key="6">
    <source>
        <dbReference type="PROSITE" id="PS51294"/>
    </source>
</evidence>
<evidence type="ECO:0000313" key="7">
    <source>
        <dbReference type="Proteomes" id="UP000695022"/>
    </source>
</evidence>
<accession>A0ABM1EPL4</accession>
<dbReference type="InterPro" id="IPR051651">
    <property type="entry name" value="DMTF1_DNA-bind_reg"/>
</dbReference>
<dbReference type="InterPro" id="IPR001005">
    <property type="entry name" value="SANT/Myb"/>
</dbReference>
<evidence type="ECO:0000313" key="8">
    <source>
        <dbReference type="RefSeq" id="XP_014674135.1"/>
    </source>
</evidence>
<dbReference type="CDD" id="cd00167">
    <property type="entry name" value="SANT"/>
    <property type="match status" value="2"/>
</dbReference>
<evidence type="ECO:0000256" key="3">
    <source>
        <dbReference type="ARBA" id="ARBA00023242"/>
    </source>
</evidence>
<dbReference type="PROSITE" id="PS50090">
    <property type="entry name" value="MYB_LIKE"/>
    <property type="match status" value="2"/>
</dbReference>
<keyword evidence="7" id="KW-1185">Reference proteome</keyword>
<dbReference type="Pfam" id="PF13921">
    <property type="entry name" value="Myb_DNA-bind_6"/>
    <property type="match status" value="1"/>
</dbReference>
<dbReference type="Pfam" id="PF20588">
    <property type="entry name" value="DMTF1_N"/>
    <property type="match status" value="1"/>
</dbReference>
<name>A0ABM1EPL4_PRICU</name>
<comment type="subcellular location">
    <subcellularLocation>
        <location evidence="1">Nucleus</location>
    </subcellularLocation>
</comment>
<dbReference type="Proteomes" id="UP000695022">
    <property type="component" value="Unplaced"/>
</dbReference>
<proteinExistence type="predicted"/>
<keyword evidence="2" id="KW-0238">DNA-binding</keyword>
<keyword evidence="3" id="KW-0539">Nucleus</keyword>
<dbReference type="Gene3D" id="1.10.10.60">
    <property type="entry name" value="Homeodomain-like"/>
    <property type="match status" value="2"/>
</dbReference>
<dbReference type="SMART" id="SM00717">
    <property type="entry name" value="SANT"/>
    <property type="match status" value="4"/>
</dbReference>
<feature type="compositionally biased region" description="Polar residues" evidence="4">
    <location>
        <begin position="132"/>
        <end position="141"/>
    </location>
</feature>
<organism evidence="7 8">
    <name type="scientific">Priapulus caudatus</name>
    <name type="common">Priapulid worm</name>
    <dbReference type="NCBI Taxonomy" id="37621"/>
    <lineage>
        <taxon>Eukaryota</taxon>
        <taxon>Metazoa</taxon>
        <taxon>Ecdysozoa</taxon>
        <taxon>Scalidophora</taxon>
        <taxon>Priapulida</taxon>
        <taxon>Priapulimorpha</taxon>
        <taxon>Priapulimorphida</taxon>
        <taxon>Priapulidae</taxon>
        <taxon>Priapulus</taxon>
    </lineage>
</organism>
<evidence type="ECO:0000259" key="5">
    <source>
        <dbReference type="PROSITE" id="PS50090"/>
    </source>
</evidence>
<dbReference type="RefSeq" id="XP_014674135.1">
    <property type="nucleotide sequence ID" value="XM_014818649.1"/>
</dbReference>
<feature type="region of interest" description="Disordered" evidence="4">
    <location>
        <begin position="622"/>
        <end position="648"/>
    </location>
</feature>
<dbReference type="SUPFAM" id="SSF46689">
    <property type="entry name" value="Homeodomain-like"/>
    <property type="match status" value="2"/>
</dbReference>
<feature type="domain" description="Myb-like" evidence="5">
    <location>
        <begin position="371"/>
        <end position="420"/>
    </location>
</feature>
<evidence type="ECO:0000256" key="4">
    <source>
        <dbReference type="SAM" id="MobiDB-lite"/>
    </source>
</evidence>
<dbReference type="GeneID" id="106814347"/>
<feature type="region of interest" description="Disordered" evidence="4">
    <location>
        <begin position="132"/>
        <end position="160"/>
    </location>
</feature>
<evidence type="ECO:0000256" key="1">
    <source>
        <dbReference type="ARBA" id="ARBA00004123"/>
    </source>
</evidence>
<dbReference type="InterPro" id="IPR017930">
    <property type="entry name" value="Myb_dom"/>
</dbReference>
<dbReference type="InterPro" id="IPR009057">
    <property type="entry name" value="Homeodomain-like_sf"/>
</dbReference>
<gene>
    <name evidence="8" type="primary">LOC106814347</name>
</gene>
<dbReference type="PANTHER" id="PTHR46380:SF2">
    <property type="entry name" value="CYCLIN-D-BINDING MYB-LIKE TRANSCRIPTION FACTOR 1"/>
    <property type="match status" value="1"/>
</dbReference>
<feature type="compositionally biased region" description="Low complexity" evidence="4">
    <location>
        <begin position="143"/>
        <end position="154"/>
    </location>
</feature>
<feature type="domain" description="Myb-like" evidence="5">
    <location>
        <begin position="300"/>
        <end position="361"/>
    </location>
</feature>
<protein>
    <submittedName>
        <fullName evidence="8">Cyclin-D-binding Myb-like transcription factor 1</fullName>
    </submittedName>
</protein>
<dbReference type="InterPro" id="IPR046775">
    <property type="entry name" value="DMTF1_N"/>
</dbReference>